<dbReference type="PANTHER" id="PTHR43272">
    <property type="entry name" value="LONG-CHAIN-FATTY-ACID--COA LIGASE"/>
    <property type="match status" value="1"/>
</dbReference>
<sequence>TTECAAATSAVIEADPVANHVGIPLACAAIKLVDVPELGYYARDKAGEICIRGAHIFKGYYKNDEATNETLDANGWLHTGDVGNWTERGTLKIGEFVAPDRIESIYDRSQYVLQSFVYGESLKTCLIAIVVPQEEVIMRVSQEKLGMKSMKYEQILRSADVKKMIFEDMLAVGQKAGLNSFEQVKDIYISSERFTVANDLLTPTMKNKRPQIKKYFATQLAEMYSKLN</sequence>
<reference evidence="7" key="1">
    <citation type="submission" date="2016-06" db="UniProtKB">
        <authorList>
            <consortium name="WormBaseParasite"/>
        </authorList>
    </citation>
    <scope>IDENTIFICATION</scope>
</reference>
<keyword evidence="6" id="KW-1185">Reference proteome</keyword>
<protein>
    <recommendedName>
        <fullName evidence="3">long-chain-fatty-acid--CoA ligase</fullName>
        <ecNumber evidence="3">6.2.1.3</ecNumber>
    </recommendedName>
</protein>
<accession>A0A183VDQ4</accession>
<proteinExistence type="predicted"/>
<keyword evidence="1" id="KW-0436">Ligase</keyword>
<keyword evidence="2" id="KW-0443">Lipid metabolism</keyword>
<dbReference type="GO" id="GO:0005783">
    <property type="term" value="C:endoplasmic reticulum"/>
    <property type="evidence" value="ECO:0007669"/>
    <property type="project" value="TreeGrafter"/>
</dbReference>
<dbReference type="Gene3D" id="3.40.50.12780">
    <property type="entry name" value="N-terminal domain of ligase-like"/>
    <property type="match status" value="1"/>
</dbReference>
<dbReference type="SUPFAM" id="SSF56801">
    <property type="entry name" value="Acetyl-CoA synthetase-like"/>
    <property type="match status" value="1"/>
</dbReference>
<reference evidence="5 6" key="2">
    <citation type="submission" date="2018-11" db="EMBL/GenBank/DDBJ databases">
        <authorList>
            <consortium name="Pathogen Informatics"/>
        </authorList>
    </citation>
    <scope>NUCLEOTIDE SEQUENCE [LARGE SCALE GENOMIC DNA]</scope>
</reference>
<dbReference type="GO" id="GO:0004467">
    <property type="term" value="F:long-chain fatty acid-CoA ligase activity"/>
    <property type="evidence" value="ECO:0007669"/>
    <property type="project" value="UniProtKB-EC"/>
</dbReference>
<dbReference type="EC" id="6.2.1.3" evidence="3"/>
<dbReference type="WBParaSite" id="TCNE_0001887801-mRNA-1">
    <property type="protein sequence ID" value="TCNE_0001887801-mRNA-1"/>
    <property type="gene ID" value="TCNE_0001887801"/>
</dbReference>
<keyword evidence="2" id="KW-0276">Fatty acid metabolism</keyword>
<dbReference type="Proteomes" id="UP000050794">
    <property type="component" value="Unassembled WGS sequence"/>
</dbReference>
<feature type="domain" description="AMP-dependent synthetase/ligase" evidence="4">
    <location>
        <begin position="2"/>
        <end position="61"/>
    </location>
</feature>
<gene>
    <name evidence="5" type="ORF">TCNE_LOCUS18874</name>
</gene>
<evidence type="ECO:0000256" key="3">
    <source>
        <dbReference type="ARBA" id="ARBA00026121"/>
    </source>
</evidence>
<dbReference type="EMBL" id="UYWY01026071">
    <property type="protein sequence ID" value="VDM50195.1"/>
    <property type="molecule type" value="Genomic_DNA"/>
</dbReference>
<dbReference type="AlphaFoldDB" id="A0A183VDQ4"/>
<organism evidence="6 7">
    <name type="scientific">Toxocara canis</name>
    <name type="common">Canine roundworm</name>
    <dbReference type="NCBI Taxonomy" id="6265"/>
    <lineage>
        <taxon>Eukaryota</taxon>
        <taxon>Metazoa</taxon>
        <taxon>Ecdysozoa</taxon>
        <taxon>Nematoda</taxon>
        <taxon>Chromadorea</taxon>
        <taxon>Rhabditida</taxon>
        <taxon>Spirurina</taxon>
        <taxon>Ascaridomorpha</taxon>
        <taxon>Ascaridoidea</taxon>
        <taxon>Toxocaridae</taxon>
        <taxon>Toxocara</taxon>
    </lineage>
</organism>
<evidence type="ECO:0000313" key="6">
    <source>
        <dbReference type="Proteomes" id="UP000050794"/>
    </source>
</evidence>
<dbReference type="GO" id="GO:0016020">
    <property type="term" value="C:membrane"/>
    <property type="evidence" value="ECO:0007669"/>
    <property type="project" value="TreeGrafter"/>
</dbReference>
<evidence type="ECO:0000259" key="4">
    <source>
        <dbReference type="Pfam" id="PF00501"/>
    </source>
</evidence>
<dbReference type="InterPro" id="IPR042099">
    <property type="entry name" value="ANL_N_sf"/>
</dbReference>
<name>A0A183VDQ4_TOXCA</name>
<dbReference type="Pfam" id="PF00501">
    <property type="entry name" value="AMP-binding"/>
    <property type="match status" value="1"/>
</dbReference>
<dbReference type="InterPro" id="IPR000873">
    <property type="entry name" value="AMP-dep_synth/lig_dom"/>
</dbReference>
<evidence type="ECO:0000313" key="7">
    <source>
        <dbReference type="WBParaSite" id="TCNE_0001887801-mRNA-1"/>
    </source>
</evidence>
<evidence type="ECO:0000256" key="2">
    <source>
        <dbReference type="ARBA" id="ARBA00022832"/>
    </source>
</evidence>
<dbReference type="PANTHER" id="PTHR43272:SF107">
    <property type="entry name" value="LONG-CHAIN-FATTY-ACID--COA LIGASE 5"/>
    <property type="match status" value="1"/>
</dbReference>
<evidence type="ECO:0000256" key="1">
    <source>
        <dbReference type="ARBA" id="ARBA00022598"/>
    </source>
</evidence>
<evidence type="ECO:0000313" key="5">
    <source>
        <dbReference type="EMBL" id="VDM50195.1"/>
    </source>
</evidence>